<dbReference type="RefSeq" id="WP_377045965.1">
    <property type="nucleotide sequence ID" value="NZ_JBHLUN010000013.1"/>
</dbReference>
<dbReference type="Proteomes" id="UP001589865">
    <property type="component" value="Unassembled WGS sequence"/>
</dbReference>
<organism evidence="1 2">
    <name type="scientific">Roseomonas elaeocarpi</name>
    <dbReference type="NCBI Taxonomy" id="907779"/>
    <lineage>
        <taxon>Bacteria</taxon>
        <taxon>Pseudomonadati</taxon>
        <taxon>Pseudomonadota</taxon>
        <taxon>Alphaproteobacteria</taxon>
        <taxon>Acetobacterales</taxon>
        <taxon>Roseomonadaceae</taxon>
        <taxon>Roseomonas</taxon>
    </lineage>
</organism>
<reference evidence="1 2" key="1">
    <citation type="submission" date="2024-09" db="EMBL/GenBank/DDBJ databases">
        <authorList>
            <person name="Sun Q."/>
            <person name="Mori K."/>
        </authorList>
    </citation>
    <scope>NUCLEOTIDE SEQUENCE [LARGE SCALE GENOMIC DNA]</scope>
    <source>
        <strain evidence="1 2">TBRC 5777</strain>
    </source>
</reference>
<evidence type="ECO:0000313" key="1">
    <source>
        <dbReference type="EMBL" id="MFC0410214.1"/>
    </source>
</evidence>
<gene>
    <name evidence="1" type="ORF">ACFFGY_18330</name>
</gene>
<name>A0ABV6JWW6_9PROT</name>
<proteinExistence type="predicted"/>
<keyword evidence="2" id="KW-1185">Reference proteome</keyword>
<accession>A0ABV6JWW6</accession>
<protein>
    <submittedName>
        <fullName evidence="1">Uncharacterized protein</fullName>
    </submittedName>
</protein>
<evidence type="ECO:0000313" key="2">
    <source>
        <dbReference type="Proteomes" id="UP001589865"/>
    </source>
</evidence>
<comment type="caution">
    <text evidence="1">The sequence shown here is derived from an EMBL/GenBank/DDBJ whole genome shotgun (WGS) entry which is preliminary data.</text>
</comment>
<sequence length="91" mass="10028">MLEATTEGLPLITLDGTLHEMRARISSATDVQVWAAGWTKALEQCPDVASARRLRTLNGPNLASVSHQHPDAVKQVERSIERRIAELEDTP</sequence>
<dbReference type="EMBL" id="JBHLUN010000013">
    <property type="protein sequence ID" value="MFC0410214.1"/>
    <property type="molecule type" value="Genomic_DNA"/>
</dbReference>